<organism evidence="1">
    <name type="scientific">Aspergillus niger</name>
    <dbReference type="NCBI Taxonomy" id="5061"/>
    <lineage>
        <taxon>Eukaryota</taxon>
        <taxon>Fungi</taxon>
        <taxon>Dikarya</taxon>
        <taxon>Ascomycota</taxon>
        <taxon>Pezizomycotina</taxon>
        <taxon>Eurotiomycetes</taxon>
        <taxon>Eurotiomycetidae</taxon>
        <taxon>Eurotiales</taxon>
        <taxon>Aspergillaceae</taxon>
        <taxon>Aspergillus</taxon>
        <taxon>Aspergillus subgen. Circumdati</taxon>
    </lineage>
</organism>
<evidence type="ECO:0000313" key="1">
    <source>
        <dbReference type="RefSeq" id="XP_059603920.1"/>
    </source>
</evidence>
<name>A0AAJ8E1H1_ASPNG</name>
<dbReference type="KEGG" id="ang:An08g02625"/>
<reference evidence="1" key="2">
    <citation type="submission" date="2025-08" db="UniProtKB">
        <authorList>
            <consortium name="RefSeq"/>
        </authorList>
    </citation>
    <scope>IDENTIFICATION</scope>
</reference>
<dbReference type="RefSeq" id="XP_059603920.1">
    <property type="nucleotide sequence ID" value="XM_059748898.1"/>
</dbReference>
<dbReference type="GeneID" id="84591609"/>
<dbReference type="AlphaFoldDB" id="A0AAJ8E1H1"/>
<sequence length="61" mass="6781">MCFYSSYSKVRPINPGPTNFPPSPESSLIVNFNSALPLLSRLVCGLLLCPRRCSPVQSRRI</sequence>
<gene>
    <name evidence="1" type="ORF">An08g02625</name>
</gene>
<reference evidence="1" key="1">
    <citation type="submission" date="2025-02" db="EMBL/GenBank/DDBJ databases">
        <authorList>
            <consortium name="NCBI Genome Project"/>
        </authorList>
    </citation>
    <scope>NUCLEOTIDE SEQUENCE</scope>
</reference>
<proteinExistence type="predicted"/>
<dbReference type="VEuPathDB" id="FungiDB:An08g02625"/>
<accession>A0AAJ8E1H1</accession>
<protein>
    <submittedName>
        <fullName evidence="1">Uncharacterized protein</fullName>
    </submittedName>
</protein>